<reference evidence="1" key="1">
    <citation type="submission" date="2022-04" db="EMBL/GenBank/DDBJ databases">
        <title>Roseomonas acroporae sp. nov., isolated from coral Acropora digitifera.</title>
        <authorList>
            <person name="Sun H."/>
        </authorList>
    </citation>
    <scope>NUCLEOTIDE SEQUENCE</scope>
    <source>
        <strain evidence="1">NAR14</strain>
    </source>
</reference>
<dbReference type="RefSeq" id="WP_248667105.1">
    <property type="nucleotide sequence ID" value="NZ_JALPRX010000046.1"/>
</dbReference>
<keyword evidence="2" id="KW-1185">Reference proteome</keyword>
<dbReference type="Pfam" id="PF13289">
    <property type="entry name" value="SIR2_2"/>
    <property type="match status" value="1"/>
</dbReference>
<protein>
    <submittedName>
        <fullName evidence="1">SIR2 family protein</fullName>
    </submittedName>
</protein>
<gene>
    <name evidence="1" type="ORF">M0638_11370</name>
</gene>
<accession>A0A9X1YA93</accession>
<comment type="caution">
    <text evidence="1">The sequence shown here is derived from an EMBL/GenBank/DDBJ whole genome shotgun (WGS) entry which is preliminary data.</text>
</comment>
<proteinExistence type="predicted"/>
<name>A0A9X1YA93_9PROT</name>
<organism evidence="1 2">
    <name type="scientific">Roseomonas acroporae</name>
    <dbReference type="NCBI Taxonomy" id="2937791"/>
    <lineage>
        <taxon>Bacteria</taxon>
        <taxon>Pseudomonadati</taxon>
        <taxon>Pseudomonadota</taxon>
        <taxon>Alphaproteobacteria</taxon>
        <taxon>Acetobacterales</taxon>
        <taxon>Roseomonadaceae</taxon>
        <taxon>Roseomonas</taxon>
    </lineage>
</organism>
<dbReference type="AlphaFoldDB" id="A0A9X1YA93"/>
<evidence type="ECO:0000313" key="2">
    <source>
        <dbReference type="Proteomes" id="UP001139516"/>
    </source>
</evidence>
<evidence type="ECO:0000313" key="1">
    <source>
        <dbReference type="EMBL" id="MCK8784982.1"/>
    </source>
</evidence>
<sequence>MGAANFLPDEVLGRLREGMLIPYLGPGVTALGAPAIPVSDAELATFLGDRVALPRRARGNLWAAAQFIESRRHRKALVSLMSEAYALPAPPVPMQHWLAGLRPSMIVDTWYDGAMRAALAGTGQDWGEIQGITRAGIGEARWYRAYDHAGAEAAIGAAPGWRTLLYKPHGGVTPAHNYLVADSDYVEVLTEIDIQSPIPDEVKRRREGRGFLFLGCRFHDQMLRTYARQIMKRSAGPHWAVLPAEPMTRNERNFLEQQGISPIEVPLEEIGRAIAA</sequence>
<dbReference type="EMBL" id="JALPRX010000046">
    <property type="protein sequence ID" value="MCK8784982.1"/>
    <property type="molecule type" value="Genomic_DNA"/>
</dbReference>
<dbReference type="Proteomes" id="UP001139516">
    <property type="component" value="Unassembled WGS sequence"/>
</dbReference>